<gene>
    <name evidence="1" type="ORF">GCM10009811_27230</name>
</gene>
<dbReference type="InterPro" id="IPR021903">
    <property type="entry name" value="DUF3515"/>
</dbReference>
<protein>
    <recommendedName>
        <fullName evidence="3">DUF3515 family protein</fullName>
    </recommendedName>
</protein>
<dbReference type="RefSeq" id="WP_344086457.1">
    <property type="nucleotide sequence ID" value="NZ_BAAAPO010000042.1"/>
</dbReference>
<evidence type="ECO:0000313" key="2">
    <source>
        <dbReference type="Proteomes" id="UP001499938"/>
    </source>
</evidence>
<sequence length="123" mass="12791">MTIPQASGASSVCRELAWPAALGDLAARATDPSDPAVAAWGDPPVIARCGLAPLEPTTLECLAVNGVDWVVRPLDDGAAFATYGTDPAIEVLVPSAYAPEPMLLTDFTTVAKSLPRTERRCIG</sequence>
<comment type="caution">
    <text evidence="1">The sequence shown here is derived from an EMBL/GenBank/DDBJ whole genome shotgun (WGS) entry which is preliminary data.</text>
</comment>
<proteinExistence type="predicted"/>
<organism evidence="1 2">
    <name type="scientific">Nostocoides veronense</name>
    <dbReference type="NCBI Taxonomy" id="330836"/>
    <lineage>
        <taxon>Bacteria</taxon>
        <taxon>Bacillati</taxon>
        <taxon>Actinomycetota</taxon>
        <taxon>Actinomycetes</taxon>
        <taxon>Micrococcales</taxon>
        <taxon>Intrasporangiaceae</taxon>
        <taxon>Nostocoides</taxon>
    </lineage>
</organism>
<dbReference type="EMBL" id="BAAAPO010000042">
    <property type="protein sequence ID" value="GAA1802001.1"/>
    <property type="molecule type" value="Genomic_DNA"/>
</dbReference>
<dbReference type="Proteomes" id="UP001499938">
    <property type="component" value="Unassembled WGS sequence"/>
</dbReference>
<evidence type="ECO:0008006" key="3">
    <source>
        <dbReference type="Google" id="ProtNLM"/>
    </source>
</evidence>
<name>A0ABP4Y483_9MICO</name>
<accession>A0ABP4Y483</accession>
<keyword evidence="2" id="KW-1185">Reference proteome</keyword>
<dbReference type="Pfam" id="PF12028">
    <property type="entry name" value="DUF3515"/>
    <property type="match status" value="1"/>
</dbReference>
<evidence type="ECO:0000313" key="1">
    <source>
        <dbReference type="EMBL" id="GAA1802001.1"/>
    </source>
</evidence>
<reference evidence="2" key="1">
    <citation type="journal article" date="2019" name="Int. J. Syst. Evol. Microbiol.">
        <title>The Global Catalogue of Microorganisms (GCM) 10K type strain sequencing project: providing services to taxonomists for standard genome sequencing and annotation.</title>
        <authorList>
            <consortium name="The Broad Institute Genomics Platform"/>
            <consortium name="The Broad Institute Genome Sequencing Center for Infectious Disease"/>
            <person name="Wu L."/>
            <person name="Ma J."/>
        </authorList>
    </citation>
    <scope>NUCLEOTIDE SEQUENCE [LARGE SCALE GENOMIC DNA]</scope>
    <source>
        <strain evidence="2">JCM 15592</strain>
    </source>
</reference>